<accession>A0ACD3RUN7</accession>
<organism evidence="1 2">
    <name type="scientific">Larimichthys crocea</name>
    <name type="common">Large yellow croaker</name>
    <name type="synonym">Pseudosciaena crocea</name>
    <dbReference type="NCBI Taxonomy" id="215358"/>
    <lineage>
        <taxon>Eukaryota</taxon>
        <taxon>Metazoa</taxon>
        <taxon>Chordata</taxon>
        <taxon>Craniata</taxon>
        <taxon>Vertebrata</taxon>
        <taxon>Euteleostomi</taxon>
        <taxon>Actinopterygii</taxon>
        <taxon>Neopterygii</taxon>
        <taxon>Teleostei</taxon>
        <taxon>Neoteleostei</taxon>
        <taxon>Acanthomorphata</taxon>
        <taxon>Eupercaria</taxon>
        <taxon>Sciaenidae</taxon>
        <taxon>Larimichthys</taxon>
    </lineage>
</organism>
<protein>
    <submittedName>
        <fullName evidence="1">Uncharacterized protein</fullName>
    </submittedName>
</protein>
<reference evidence="1" key="1">
    <citation type="submission" date="2018-11" db="EMBL/GenBank/DDBJ databases">
        <title>The sequence and de novo assembly of Larimichthys crocea genome using PacBio and Hi-C technologies.</title>
        <authorList>
            <person name="Xu P."/>
            <person name="Chen B."/>
            <person name="Zhou Z."/>
            <person name="Ke Q."/>
            <person name="Wu Y."/>
            <person name="Bai H."/>
            <person name="Pu F."/>
        </authorList>
    </citation>
    <scope>NUCLEOTIDE SEQUENCE</scope>
    <source>
        <tissue evidence="1">Muscle</tissue>
    </source>
</reference>
<evidence type="ECO:0000313" key="2">
    <source>
        <dbReference type="Proteomes" id="UP000793456"/>
    </source>
</evidence>
<comment type="caution">
    <text evidence="1">The sequence shown here is derived from an EMBL/GenBank/DDBJ whole genome shotgun (WGS) entry which is preliminary data.</text>
</comment>
<keyword evidence="2" id="KW-1185">Reference proteome</keyword>
<evidence type="ECO:0000313" key="1">
    <source>
        <dbReference type="EMBL" id="TMS23216.1"/>
    </source>
</evidence>
<gene>
    <name evidence="1" type="ORF">E3U43_008522</name>
</gene>
<proteinExistence type="predicted"/>
<dbReference type="EMBL" id="CM011674">
    <property type="protein sequence ID" value="TMS23216.1"/>
    <property type="molecule type" value="Genomic_DNA"/>
</dbReference>
<feature type="non-terminal residue" evidence="1">
    <location>
        <position position="68"/>
    </location>
</feature>
<sequence>MEDGTQHLGHCTVDMKELSAIPEGLTAAACNDLVASGRDRKPNALVQVAVIDPHKQHLVSHTCTEIVE</sequence>
<dbReference type="Proteomes" id="UP000793456">
    <property type="component" value="Chromosome I"/>
</dbReference>
<name>A0ACD3RUN7_LARCR</name>